<dbReference type="AlphaFoldDB" id="A0A6N0HSA1"/>
<dbReference type="InterPro" id="IPR000160">
    <property type="entry name" value="GGDEF_dom"/>
</dbReference>
<dbReference type="RefSeq" id="WP_174672628.1">
    <property type="nucleotide sequence ID" value="NZ_CP054491.1"/>
</dbReference>
<dbReference type="InterPro" id="IPR050469">
    <property type="entry name" value="Diguanylate_Cyclase"/>
</dbReference>
<evidence type="ECO:0000313" key="7">
    <source>
        <dbReference type="Proteomes" id="UP000509658"/>
    </source>
</evidence>
<dbReference type="GO" id="GO:1902201">
    <property type="term" value="P:negative regulation of bacterial-type flagellum-dependent cell motility"/>
    <property type="evidence" value="ECO:0007669"/>
    <property type="project" value="TreeGrafter"/>
</dbReference>
<dbReference type="PANTHER" id="PTHR45138:SF9">
    <property type="entry name" value="DIGUANYLATE CYCLASE DGCM-RELATED"/>
    <property type="match status" value="1"/>
</dbReference>
<protein>
    <recommendedName>
        <fullName evidence="2">diguanylate cyclase</fullName>
        <ecNumber evidence="2">2.7.7.65</ecNumber>
    </recommendedName>
</protein>
<evidence type="ECO:0000256" key="3">
    <source>
        <dbReference type="ARBA" id="ARBA00034247"/>
    </source>
</evidence>
<dbReference type="Pfam" id="PF00990">
    <property type="entry name" value="GGDEF"/>
    <property type="match status" value="1"/>
</dbReference>
<name>A0A6N0HSA1_9GAMM</name>
<dbReference type="PANTHER" id="PTHR45138">
    <property type="entry name" value="REGULATORY COMPONENTS OF SENSORY TRANSDUCTION SYSTEM"/>
    <property type="match status" value="1"/>
</dbReference>
<dbReference type="InterPro" id="IPR029787">
    <property type="entry name" value="Nucleotide_cyclase"/>
</dbReference>
<feature type="transmembrane region" description="Helical" evidence="4">
    <location>
        <begin position="79"/>
        <end position="98"/>
    </location>
</feature>
<dbReference type="InterPro" id="IPR043128">
    <property type="entry name" value="Rev_trsase/Diguanyl_cyclase"/>
</dbReference>
<sequence length="402" mass="44765">MSIYQPSSRPSIWYLAYLTTAVIGFLANTGAGHQFFWNESAYLTDSVHFIGNALAFGFAVQFSRVFLKTEMLMPRADYLLKLLMIMSATGGISFILGYRDFSAQILMLTVLSLSIMPLFGLWVWKVLERTEARWYVAAWSVWSVAVVILLCRIIGLIEMNDYAIWAARMGLLLESVLLGMALVDQVNELRKDKFTAEEKLIEYLGESNAVLEQRVALRTQELEQAREAAEAMAETDALTGVGNRRHFINRGEEMIKQARRVGYPLSLLMFDIDHFKKINDSKGHAAGDVVIKEVAQISKDRIRTTDILGRIGGEEFAVILVGTGLEEASDIANSLRKQFAEGCLDTSFGEICFSASFGVTSMGSQDTTLDELLEHADDALYLAKAKGRNCVEVSSVDDLSKE</sequence>
<dbReference type="KEGG" id="rev:HUE57_02085"/>
<dbReference type="InterPro" id="IPR011623">
    <property type="entry name" value="7TMR_DISM_rcpt_extracell_dom1"/>
</dbReference>
<feature type="transmembrane region" description="Helical" evidence="4">
    <location>
        <begin position="136"/>
        <end position="157"/>
    </location>
</feature>
<reference evidence="6 7" key="1">
    <citation type="submission" date="2020-05" db="EMBL/GenBank/DDBJ databases">
        <title>Horizontal transmission and recombination maintain forever young bacterial symbiont genomes.</title>
        <authorList>
            <person name="Russell S.L."/>
            <person name="Pepper-Tunick E."/>
            <person name="Svedberg J."/>
            <person name="Byrne A."/>
            <person name="Ruelas Castillo J."/>
            <person name="Vollmers C."/>
            <person name="Beinart R.A."/>
            <person name="Corbett-Detig R."/>
        </authorList>
    </citation>
    <scope>NUCLEOTIDE SEQUENCE [LARGE SCALE GENOMIC DNA]</scope>
    <source>
        <strain evidence="6">Santa_Monica_outfall</strain>
    </source>
</reference>
<dbReference type="GO" id="GO:0052621">
    <property type="term" value="F:diguanylate cyclase activity"/>
    <property type="evidence" value="ECO:0007669"/>
    <property type="project" value="UniProtKB-EC"/>
</dbReference>
<dbReference type="GO" id="GO:0043709">
    <property type="term" value="P:cell adhesion involved in single-species biofilm formation"/>
    <property type="evidence" value="ECO:0007669"/>
    <property type="project" value="TreeGrafter"/>
</dbReference>
<dbReference type="FunFam" id="3.30.70.270:FF:000001">
    <property type="entry name" value="Diguanylate cyclase domain protein"/>
    <property type="match status" value="1"/>
</dbReference>
<feature type="domain" description="GGDEF" evidence="5">
    <location>
        <begin position="263"/>
        <end position="396"/>
    </location>
</feature>
<evidence type="ECO:0000256" key="1">
    <source>
        <dbReference type="ARBA" id="ARBA00001946"/>
    </source>
</evidence>
<dbReference type="GO" id="GO:0005886">
    <property type="term" value="C:plasma membrane"/>
    <property type="evidence" value="ECO:0007669"/>
    <property type="project" value="TreeGrafter"/>
</dbReference>
<keyword evidence="7" id="KW-1185">Reference proteome</keyword>
<dbReference type="Proteomes" id="UP000509658">
    <property type="component" value="Chromosome"/>
</dbReference>
<feature type="transmembrane region" description="Helical" evidence="4">
    <location>
        <begin position="12"/>
        <end position="37"/>
    </location>
</feature>
<dbReference type="Pfam" id="PF07695">
    <property type="entry name" value="7TMR-DISM_7TM"/>
    <property type="match status" value="1"/>
</dbReference>
<evidence type="ECO:0000256" key="4">
    <source>
        <dbReference type="SAM" id="Phobius"/>
    </source>
</evidence>
<evidence type="ECO:0000313" key="6">
    <source>
        <dbReference type="EMBL" id="QKQ25214.1"/>
    </source>
</evidence>
<dbReference type="NCBIfam" id="TIGR00254">
    <property type="entry name" value="GGDEF"/>
    <property type="match status" value="1"/>
</dbReference>
<dbReference type="Gene3D" id="3.30.70.270">
    <property type="match status" value="1"/>
</dbReference>
<dbReference type="EMBL" id="CP054491">
    <property type="protein sequence ID" value="QKQ25214.1"/>
    <property type="molecule type" value="Genomic_DNA"/>
</dbReference>
<dbReference type="CDD" id="cd01949">
    <property type="entry name" value="GGDEF"/>
    <property type="match status" value="1"/>
</dbReference>
<dbReference type="EC" id="2.7.7.65" evidence="2"/>
<evidence type="ECO:0000259" key="5">
    <source>
        <dbReference type="PROSITE" id="PS50887"/>
    </source>
</evidence>
<evidence type="ECO:0000256" key="2">
    <source>
        <dbReference type="ARBA" id="ARBA00012528"/>
    </source>
</evidence>
<dbReference type="SUPFAM" id="SSF55073">
    <property type="entry name" value="Nucleotide cyclase"/>
    <property type="match status" value="1"/>
</dbReference>
<accession>A0A6N0HSA1</accession>
<feature type="transmembrane region" description="Helical" evidence="4">
    <location>
        <begin position="104"/>
        <end position="124"/>
    </location>
</feature>
<keyword evidence="4" id="KW-0472">Membrane</keyword>
<keyword evidence="4" id="KW-0812">Transmembrane</keyword>
<keyword evidence="4" id="KW-1133">Transmembrane helix</keyword>
<feature type="transmembrane region" description="Helical" evidence="4">
    <location>
        <begin position="49"/>
        <end position="67"/>
    </location>
</feature>
<dbReference type="SMART" id="SM00267">
    <property type="entry name" value="GGDEF"/>
    <property type="match status" value="1"/>
</dbReference>
<dbReference type="PROSITE" id="PS50887">
    <property type="entry name" value="GGDEF"/>
    <property type="match status" value="1"/>
</dbReference>
<gene>
    <name evidence="6" type="ORF">HUE57_02085</name>
</gene>
<organism evidence="6 7">
    <name type="scientific">Candidatus Reidiella endopervernicosa</name>
    <dbReference type="NCBI Taxonomy" id="2738883"/>
    <lineage>
        <taxon>Bacteria</taxon>
        <taxon>Pseudomonadati</taxon>
        <taxon>Pseudomonadota</taxon>
        <taxon>Gammaproteobacteria</taxon>
        <taxon>Candidatus Reidiella</taxon>
    </lineage>
</organism>
<comment type="cofactor">
    <cofactor evidence="1">
        <name>Mg(2+)</name>
        <dbReference type="ChEBI" id="CHEBI:18420"/>
    </cofactor>
</comment>
<proteinExistence type="predicted"/>
<comment type="catalytic activity">
    <reaction evidence="3">
        <text>2 GTP = 3',3'-c-di-GMP + 2 diphosphate</text>
        <dbReference type="Rhea" id="RHEA:24898"/>
        <dbReference type="ChEBI" id="CHEBI:33019"/>
        <dbReference type="ChEBI" id="CHEBI:37565"/>
        <dbReference type="ChEBI" id="CHEBI:58805"/>
        <dbReference type="EC" id="2.7.7.65"/>
    </reaction>
</comment>